<protein>
    <submittedName>
        <fullName evidence="2">Uncharacterized protein</fullName>
    </submittedName>
</protein>
<sequence>MNRPSSVDPTALPSQPPSQPPRSSFSCDRHPAENFTGFCPIYLCERLTTLDGNSSANIKALFSSSSAVAKPAATSSSSFFPPQKPSKTFFFPELCRTKSFSASKNEALSQFFEPQRKSCDVRGRNTL</sequence>
<dbReference type="PANTHER" id="PTHR31659:SF9">
    <property type="entry name" value="PROTEIN: UPF0503-LIKE PROTEIN, PUTATIVE (DUF740)-RELATED"/>
    <property type="match status" value="1"/>
</dbReference>
<dbReference type="PANTHER" id="PTHR31659">
    <property type="entry name" value="PROTEIN: UPF0503-LIKE PROTEIN, PUTATIVE (DUF740)-RELATED"/>
    <property type="match status" value="1"/>
</dbReference>
<accession>A0A8X8ZPA4</accession>
<feature type="region of interest" description="Disordered" evidence="1">
    <location>
        <begin position="1"/>
        <end position="28"/>
    </location>
</feature>
<keyword evidence="3" id="KW-1185">Reference proteome</keyword>
<reference evidence="2" key="1">
    <citation type="submission" date="2018-01" db="EMBL/GenBank/DDBJ databases">
        <authorList>
            <person name="Mao J.F."/>
        </authorList>
    </citation>
    <scope>NUCLEOTIDE SEQUENCE</scope>
    <source>
        <strain evidence="2">Huo1</strain>
        <tissue evidence="2">Leaf</tissue>
    </source>
</reference>
<evidence type="ECO:0000313" key="2">
    <source>
        <dbReference type="EMBL" id="KAG6411194.1"/>
    </source>
</evidence>
<dbReference type="Pfam" id="PF05340">
    <property type="entry name" value="DUF740"/>
    <property type="match status" value="1"/>
</dbReference>
<dbReference type="Proteomes" id="UP000298416">
    <property type="component" value="Unassembled WGS sequence"/>
</dbReference>
<dbReference type="InterPro" id="IPR008004">
    <property type="entry name" value="OCTOPUS-like"/>
</dbReference>
<proteinExistence type="predicted"/>
<dbReference type="AlphaFoldDB" id="A0A8X8ZPA4"/>
<comment type="caution">
    <text evidence="2">The sequence shown here is derived from an EMBL/GenBank/DDBJ whole genome shotgun (WGS) entry which is preliminary data.</text>
</comment>
<reference evidence="2" key="2">
    <citation type="submission" date="2020-08" db="EMBL/GenBank/DDBJ databases">
        <title>Plant Genome Project.</title>
        <authorList>
            <person name="Zhang R.-G."/>
        </authorList>
    </citation>
    <scope>NUCLEOTIDE SEQUENCE</scope>
    <source>
        <strain evidence="2">Huo1</strain>
        <tissue evidence="2">Leaf</tissue>
    </source>
</reference>
<organism evidence="2">
    <name type="scientific">Salvia splendens</name>
    <name type="common">Scarlet sage</name>
    <dbReference type="NCBI Taxonomy" id="180675"/>
    <lineage>
        <taxon>Eukaryota</taxon>
        <taxon>Viridiplantae</taxon>
        <taxon>Streptophyta</taxon>
        <taxon>Embryophyta</taxon>
        <taxon>Tracheophyta</taxon>
        <taxon>Spermatophyta</taxon>
        <taxon>Magnoliopsida</taxon>
        <taxon>eudicotyledons</taxon>
        <taxon>Gunneridae</taxon>
        <taxon>Pentapetalae</taxon>
        <taxon>asterids</taxon>
        <taxon>lamiids</taxon>
        <taxon>Lamiales</taxon>
        <taxon>Lamiaceae</taxon>
        <taxon>Nepetoideae</taxon>
        <taxon>Mentheae</taxon>
        <taxon>Salviinae</taxon>
        <taxon>Salvia</taxon>
        <taxon>Salvia subgen. Calosphace</taxon>
        <taxon>core Calosphace</taxon>
    </lineage>
</organism>
<dbReference type="GO" id="GO:0005886">
    <property type="term" value="C:plasma membrane"/>
    <property type="evidence" value="ECO:0007669"/>
    <property type="project" value="TreeGrafter"/>
</dbReference>
<evidence type="ECO:0000313" key="3">
    <source>
        <dbReference type="Proteomes" id="UP000298416"/>
    </source>
</evidence>
<dbReference type="EMBL" id="PNBA02000010">
    <property type="protein sequence ID" value="KAG6411194.1"/>
    <property type="molecule type" value="Genomic_DNA"/>
</dbReference>
<name>A0A8X8ZPA4_SALSN</name>
<evidence type="ECO:0000256" key="1">
    <source>
        <dbReference type="SAM" id="MobiDB-lite"/>
    </source>
</evidence>
<gene>
    <name evidence="2" type="ORF">SASPL_129272</name>
</gene>